<dbReference type="Proteomes" id="UP000591941">
    <property type="component" value="Unassembled WGS sequence"/>
</dbReference>
<dbReference type="PANTHER" id="PTHR34297">
    <property type="entry name" value="HYPOTHETICAL CYTOSOLIC PROTEIN-RELATED"/>
    <property type="match status" value="1"/>
</dbReference>
<comment type="similarity">
    <text evidence="1">Belongs to the asp23 family.</text>
</comment>
<organism evidence="2 3">
    <name type="scientific">Negativicoccus succinicivorans</name>
    <dbReference type="NCBI Taxonomy" id="620903"/>
    <lineage>
        <taxon>Bacteria</taxon>
        <taxon>Bacillati</taxon>
        <taxon>Bacillota</taxon>
        <taxon>Negativicutes</taxon>
        <taxon>Veillonellales</taxon>
        <taxon>Veillonellaceae</taxon>
        <taxon>Negativicoccus</taxon>
    </lineage>
</organism>
<dbReference type="InterPro" id="IPR005531">
    <property type="entry name" value="Asp23"/>
</dbReference>
<name>A0A841R0D0_9FIRM</name>
<evidence type="ECO:0000313" key="3">
    <source>
        <dbReference type="Proteomes" id="UP000591941"/>
    </source>
</evidence>
<comment type="caution">
    <text evidence="2">The sequence shown here is derived from an EMBL/GenBank/DDBJ whole genome shotgun (WGS) entry which is preliminary data.</text>
</comment>
<dbReference type="OrthoDB" id="9793465at2"/>
<accession>A0A841R0D0</accession>
<gene>
    <name evidence="2" type="ORF">HNR45_000215</name>
</gene>
<protein>
    <submittedName>
        <fullName evidence="2">Putative alkaline shock family protein YloU</fullName>
    </submittedName>
</protein>
<reference evidence="2 3" key="1">
    <citation type="submission" date="2020-08" db="EMBL/GenBank/DDBJ databases">
        <title>Genomic Encyclopedia of Type Strains, Phase IV (KMG-IV): sequencing the most valuable type-strain genomes for metagenomic binning, comparative biology and taxonomic classification.</title>
        <authorList>
            <person name="Goeker M."/>
        </authorList>
    </citation>
    <scope>NUCLEOTIDE SEQUENCE [LARGE SCALE GENOMIC DNA]</scope>
    <source>
        <strain evidence="2 3">DSM 21255</strain>
    </source>
</reference>
<dbReference type="AlphaFoldDB" id="A0A841R0D0"/>
<dbReference type="PANTHER" id="PTHR34297:SF2">
    <property type="entry name" value="ASP23_GLS24 FAMILY ENVELOPE STRESS RESPONSE PROTEIN"/>
    <property type="match status" value="1"/>
</dbReference>
<sequence length="128" mass="14093">MSLAAEHTEWGDIQISDQALAAIVGIATREFSDIVGMESTLIHDISSMFGKDPNTLGVSIDSNENEVKVDLYLRVRYGLRIPDLTLRLQEAVRSTLEKYTGVTVLAINVYVQSIAFEPMESVSDDGTK</sequence>
<evidence type="ECO:0000256" key="1">
    <source>
        <dbReference type="ARBA" id="ARBA00005721"/>
    </source>
</evidence>
<dbReference type="RefSeq" id="WP_024049233.1">
    <property type="nucleotide sequence ID" value="NZ_CABWNB010000001.1"/>
</dbReference>
<evidence type="ECO:0000313" key="2">
    <source>
        <dbReference type="EMBL" id="MBB6477193.1"/>
    </source>
</evidence>
<dbReference type="Pfam" id="PF03780">
    <property type="entry name" value="Asp23"/>
    <property type="match status" value="1"/>
</dbReference>
<dbReference type="EMBL" id="JACHHI010000001">
    <property type="protein sequence ID" value="MBB6477193.1"/>
    <property type="molecule type" value="Genomic_DNA"/>
</dbReference>
<keyword evidence="3" id="KW-1185">Reference proteome</keyword>
<dbReference type="GeneID" id="93485504"/>
<proteinExistence type="inferred from homology"/>